<feature type="compositionally biased region" description="Basic and acidic residues" evidence="1">
    <location>
        <begin position="1654"/>
        <end position="1663"/>
    </location>
</feature>
<name>A0A9P5MRF9_9AGAM</name>
<keyword evidence="2" id="KW-1133">Transmembrane helix</keyword>
<feature type="compositionally biased region" description="Low complexity" evidence="1">
    <location>
        <begin position="458"/>
        <end position="469"/>
    </location>
</feature>
<keyword evidence="5" id="KW-1185">Reference proteome</keyword>
<dbReference type="Gene3D" id="3.30.530.20">
    <property type="match status" value="3"/>
</dbReference>
<dbReference type="SUPFAM" id="SSF55961">
    <property type="entry name" value="Bet v1-like"/>
    <property type="match status" value="3"/>
</dbReference>
<feature type="compositionally biased region" description="Pro residues" evidence="1">
    <location>
        <begin position="1321"/>
        <end position="1330"/>
    </location>
</feature>
<feature type="region of interest" description="Disordered" evidence="1">
    <location>
        <begin position="928"/>
        <end position="950"/>
    </location>
</feature>
<feature type="transmembrane region" description="Helical" evidence="2">
    <location>
        <begin position="1755"/>
        <end position="1774"/>
    </location>
</feature>
<dbReference type="InterPro" id="IPR002913">
    <property type="entry name" value="START_lipid-bd_dom"/>
</dbReference>
<dbReference type="OrthoDB" id="196858at2759"/>
<feature type="domain" description="START" evidence="3">
    <location>
        <begin position="510"/>
        <end position="678"/>
    </location>
</feature>
<dbReference type="CDD" id="cd00177">
    <property type="entry name" value="START"/>
    <property type="match status" value="1"/>
</dbReference>
<dbReference type="InterPro" id="IPR051213">
    <property type="entry name" value="START_lipid_transfer"/>
</dbReference>
<protein>
    <recommendedName>
        <fullName evidence="3">START domain-containing protein</fullName>
    </recommendedName>
</protein>
<feature type="region of interest" description="Disordered" evidence="1">
    <location>
        <begin position="846"/>
        <end position="905"/>
    </location>
</feature>
<evidence type="ECO:0000259" key="3">
    <source>
        <dbReference type="PROSITE" id="PS50848"/>
    </source>
</evidence>
<feature type="compositionally biased region" description="Polar residues" evidence="1">
    <location>
        <begin position="892"/>
        <end position="904"/>
    </location>
</feature>
<reference evidence="4" key="2">
    <citation type="journal article" date="2020" name="Nat. Commun.">
        <title>Large-scale genome sequencing of mycorrhizal fungi provides insights into the early evolution of symbiotic traits.</title>
        <authorList>
            <person name="Miyauchi S."/>
            <person name="Kiss E."/>
            <person name="Kuo A."/>
            <person name="Drula E."/>
            <person name="Kohler A."/>
            <person name="Sanchez-Garcia M."/>
            <person name="Morin E."/>
            <person name="Andreopoulos B."/>
            <person name="Barry K.W."/>
            <person name="Bonito G."/>
            <person name="Buee M."/>
            <person name="Carver A."/>
            <person name="Chen C."/>
            <person name="Cichocki N."/>
            <person name="Clum A."/>
            <person name="Culley D."/>
            <person name="Crous P.W."/>
            <person name="Fauchery L."/>
            <person name="Girlanda M."/>
            <person name="Hayes R.D."/>
            <person name="Keri Z."/>
            <person name="LaButti K."/>
            <person name="Lipzen A."/>
            <person name="Lombard V."/>
            <person name="Magnuson J."/>
            <person name="Maillard F."/>
            <person name="Murat C."/>
            <person name="Nolan M."/>
            <person name="Ohm R.A."/>
            <person name="Pangilinan J."/>
            <person name="Pereira M.F."/>
            <person name="Perotto S."/>
            <person name="Peter M."/>
            <person name="Pfister S."/>
            <person name="Riley R."/>
            <person name="Sitrit Y."/>
            <person name="Stielow J.B."/>
            <person name="Szollosi G."/>
            <person name="Zifcakova L."/>
            <person name="Stursova M."/>
            <person name="Spatafora J.W."/>
            <person name="Tedersoo L."/>
            <person name="Vaario L.M."/>
            <person name="Yamada A."/>
            <person name="Yan M."/>
            <person name="Wang P."/>
            <person name="Xu J."/>
            <person name="Bruns T."/>
            <person name="Baldrian P."/>
            <person name="Vilgalys R."/>
            <person name="Dunand C."/>
            <person name="Henrissat B."/>
            <person name="Grigoriev I.V."/>
            <person name="Hibbett D."/>
            <person name="Nagy L.G."/>
            <person name="Martin F.M."/>
        </authorList>
    </citation>
    <scope>NUCLEOTIDE SEQUENCE</scope>
    <source>
        <strain evidence="4">Prilba</strain>
    </source>
</reference>
<gene>
    <name evidence="4" type="ORF">DFH94DRAFT_760485</name>
</gene>
<keyword evidence="2" id="KW-0472">Membrane</keyword>
<dbReference type="Pfam" id="PF01852">
    <property type="entry name" value="START"/>
    <property type="match status" value="2"/>
</dbReference>
<feature type="region of interest" description="Disordered" evidence="1">
    <location>
        <begin position="1704"/>
        <end position="1733"/>
    </location>
</feature>
<feature type="compositionally biased region" description="Polar residues" evidence="1">
    <location>
        <begin position="1715"/>
        <end position="1724"/>
    </location>
</feature>
<dbReference type="PANTHER" id="PTHR19308:SF54">
    <property type="entry name" value="START DOMAIN-CONTAINING PROTEIN"/>
    <property type="match status" value="1"/>
</dbReference>
<proteinExistence type="predicted"/>
<evidence type="ECO:0000256" key="2">
    <source>
        <dbReference type="SAM" id="Phobius"/>
    </source>
</evidence>
<keyword evidence="2" id="KW-0812">Transmembrane</keyword>
<evidence type="ECO:0000313" key="4">
    <source>
        <dbReference type="EMBL" id="KAF8475291.1"/>
    </source>
</evidence>
<dbReference type="Proteomes" id="UP000759537">
    <property type="component" value="Unassembled WGS sequence"/>
</dbReference>
<dbReference type="InterPro" id="IPR023393">
    <property type="entry name" value="START-like_dom_sf"/>
</dbReference>
<organism evidence="4 5">
    <name type="scientific">Russula ochroleuca</name>
    <dbReference type="NCBI Taxonomy" id="152965"/>
    <lineage>
        <taxon>Eukaryota</taxon>
        <taxon>Fungi</taxon>
        <taxon>Dikarya</taxon>
        <taxon>Basidiomycota</taxon>
        <taxon>Agaricomycotina</taxon>
        <taxon>Agaricomycetes</taxon>
        <taxon>Russulales</taxon>
        <taxon>Russulaceae</taxon>
        <taxon>Russula</taxon>
    </lineage>
</organism>
<comment type="caution">
    <text evidence="4">The sequence shown here is derived from an EMBL/GenBank/DDBJ whole genome shotgun (WGS) entry which is preliminary data.</text>
</comment>
<dbReference type="GO" id="GO:0008289">
    <property type="term" value="F:lipid binding"/>
    <property type="evidence" value="ECO:0007669"/>
    <property type="project" value="InterPro"/>
</dbReference>
<evidence type="ECO:0000256" key="1">
    <source>
        <dbReference type="SAM" id="MobiDB-lite"/>
    </source>
</evidence>
<dbReference type="EMBL" id="WHVB01000016">
    <property type="protein sequence ID" value="KAF8475291.1"/>
    <property type="molecule type" value="Genomic_DNA"/>
</dbReference>
<dbReference type="PANTHER" id="PTHR19308">
    <property type="entry name" value="PHOSPHATIDYLCHOLINE TRANSFER PROTEIN"/>
    <property type="match status" value="1"/>
</dbReference>
<sequence length="1826" mass="198146">MHDGISLRQAWYNALNDAQNSFRLLLTSTSSPDWKRVPLPRESNSLTSKGKARSSLPELSDVIVHRRSAKSEDTVYRVVLDVPTADDTIPFDVWKSILATPELRQEWDPAVDGAVLLEMLDPTTRISKTNFTLGWPANPRDAVTISRTFNDATTIIDVSTSLPRSPDEPAYLRPSPPFVRSNVKLFAWCIQSLSPTSSQPPTSSDSSARKASPGRLRITCFWQHDLRSLWNIGTVSSLAQQLAAMVLGLLKTAIKRRSRVPLVTGYGNGVAVSRIRFDLNRESLTLEYSIIPEDEDHHSTHSPDILQGLEELHAIREHRRLTRTVEFSIPINEGWDVQISTQASSDKVAQLPWSARAYRNSAVATASTSSGSPTSDPDSLLFRVNHAALLDDNSLVKVQVVVERSASSGLRLNGLPKVIEYIEERNPTSYFMSPQMLQDATSTADASFLTTSSIATGRSTMSGSSGSRTVLQTPRTGTGRSAAQEKSILSRIRRNYIYFSSLLQEPEAKWKRTTEARGVSVTQLDSIDPTLVVYKAEATFVGVGLWDLYAAIASPGARPYWDKQHEDAILLEDVNELTELWHFKSRPTWPANPRDAVLLKTVYKSPNTAHVFSFSADEPSLFSNIPQVETNTIRTQVDLQGFAIEALSPTTTLLTLLEQSDPKGWTNKTSIPQQMITTLAGIGEFAIKCGGPPVTTRLAGARATEIRYDHERTSFRIEYEVSTAKRPLTSPEITPANSRSEDDRSPTSTPIVECELRCDMDTWATSLDIVVDPPPQSISCLRRHRLSSGGGGLWLTLTHDAILAGEERLMAIVRRGPGRERGIVMLNGSKVTVDVEELPEAEIKSLSKQKRIKPPRIPLDQPPVLGAIRRRHRSNGEGDESSADPPSPTKAEGTSESRNATWSTAVPKLRSPLGRYLMQAMEQAATSTQQAVAAISPPSSGDDSAYSSSSEFPMEHALNALRYLQELHSRSGTTTSTQDGWALISEKGFPLHRKVSPEISTALPVYKGERVIEGISAEEIAAVVTSYDARKRWDERFVEAHVLEAFAGAGGAHTAFSVNKASFPFRDRGFYVASILARGARESREGNAITNATATATISSDGRSLPLFCVSASFPPELVRTSTVTKSKYNPYNLPIGRVFIDGWILETLDPYTTENYAIPSTRCTRVVAADYAGSLPAAVNAVTNTTLVKTLLSVEAYVKSIASLPFTRLPAAGVLLVNNKRAAEEDEEQPESTTTSANAWTLKRRDESRVLVQTRWTPDDRVYRGVLLLTVPAESVPAVASSSPVSPMNVSSELDQSKVVVVAPTAASISAGDGSGGVAPPSPPTPVPVPSLDSTTTGSSTLSVRPHSRSVSSSTVTPTMRRRVISAAMVVGGRSPSSERSLRVTSSAFTVRGEVRQAADLLVAEVVVDSKLYPEGYHVHLRSRPHDTNKPISLLPTTATAATAALPAPTGDTAVATTAAELESTDVPFLPLTYTVHTLPSSPLHSSGLAVDHPPRHLLRLILPTAQTQISTLLDPLTGETRAPPPKPQWMLDLCEKGAVIEVEIRPAMQALAVGSGKPTGGGGATVTIDGVIVEVEGEKESLTSLGREELQDDREAWMAVLSRHSNEYEGDELPTELRTATAVADILLEPSEESEEATVPKREDGEESTAAGDKDGNEETSSKQPPPLPGTPKVTTPIARTGSGGLLRGFLNGYPNPLFSRFGTGSGSGSTSEWQSEKATSSAREEGVTGHTAVGARLTSKEVERTGMGTKRFTLWGVIVIGLISFLIGSLLRSLISPADFIYVVRDVGEVEEMSSGWREVRRLVEVKYIVGGWDFQIAVVRRH</sequence>
<dbReference type="GO" id="GO:0005737">
    <property type="term" value="C:cytoplasm"/>
    <property type="evidence" value="ECO:0007669"/>
    <property type="project" value="UniProtKB-ARBA"/>
</dbReference>
<feature type="region of interest" description="Disordered" evidence="1">
    <location>
        <begin position="458"/>
        <end position="482"/>
    </location>
</feature>
<feature type="compositionally biased region" description="Low complexity" evidence="1">
    <location>
        <begin position="1331"/>
        <end position="1358"/>
    </location>
</feature>
<accession>A0A9P5MRF9</accession>
<dbReference type="PROSITE" id="PS50848">
    <property type="entry name" value="START"/>
    <property type="match status" value="2"/>
</dbReference>
<reference evidence="4" key="1">
    <citation type="submission" date="2019-10" db="EMBL/GenBank/DDBJ databases">
        <authorList>
            <consortium name="DOE Joint Genome Institute"/>
            <person name="Kuo A."/>
            <person name="Miyauchi S."/>
            <person name="Kiss E."/>
            <person name="Drula E."/>
            <person name="Kohler A."/>
            <person name="Sanchez-Garcia M."/>
            <person name="Andreopoulos B."/>
            <person name="Barry K.W."/>
            <person name="Bonito G."/>
            <person name="Buee M."/>
            <person name="Carver A."/>
            <person name="Chen C."/>
            <person name="Cichocki N."/>
            <person name="Clum A."/>
            <person name="Culley D."/>
            <person name="Crous P.W."/>
            <person name="Fauchery L."/>
            <person name="Girlanda M."/>
            <person name="Hayes R."/>
            <person name="Keri Z."/>
            <person name="LaButti K."/>
            <person name="Lipzen A."/>
            <person name="Lombard V."/>
            <person name="Magnuson J."/>
            <person name="Maillard F."/>
            <person name="Morin E."/>
            <person name="Murat C."/>
            <person name="Nolan M."/>
            <person name="Ohm R."/>
            <person name="Pangilinan J."/>
            <person name="Pereira M."/>
            <person name="Perotto S."/>
            <person name="Peter M."/>
            <person name="Riley R."/>
            <person name="Sitrit Y."/>
            <person name="Stielow B."/>
            <person name="Szollosi G."/>
            <person name="Zifcakova L."/>
            <person name="Stursova M."/>
            <person name="Spatafora J.W."/>
            <person name="Tedersoo L."/>
            <person name="Vaario L.-M."/>
            <person name="Yamada A."/>
            <person name="Yan M."/>
            <person name="Wang P."/>
            <person name="Xu J."/>
            <person name="Bruns T."/>
            <person name="Baldrian P."/>
            <person name="Vilgalys R."/>
            <person name="Henrissat B."/>
            <person name="Grigoriev I.V."/>
            <person name="Hibbett D."/>
            <person name="Nagy L.G."/>
            <person name="Martin F.M."/>
        </authorList>
    </citation>
    <scope>NUCLEOTIDE SEQUENCE</scope>
    <source>
        <strain evidence="4">Prilba</strain>
    </source>
</reference>
<feature type="compositionally biased region" description="Polar residues" evidence="1">
    <location>
        <begin position="470"/>
        <end position="481"/>
    </location>
</feature>
<feature type="region of interest" description="Disordered" evidence="1">
    <location>
        <begin position="1311"/>
        <end position="1358"/>
    </location>
</feature>
<feature type="domain" description="START" evidence="3">
    <location>
        <begin position="976"/>
        <end position="1188"/>
    </location>
</feature>
<evidence type="ECO:0000313" key="5">
    <source>
        <dbReference type="Proteomes" id="UP000759537"/>
    </source>
</evidence>
<feature type="region of interest" description="Disordered" evidence="1">
    <location>
        <begin position="1630"/>
        <end position="1683"/>
    </location>
</feature>
<feature type="region of interest" description="Disordered" evidence="1">
    <location>
        <begin position="726"/>
        <end position="749"/>
    </location>
</feature>